<evidence type="ECO:0008006" key="3">
    <source>
        <dbReference type="Google" id="ProtNLM"/>
    </source>
</evidence>
<protein>
    <recommendedName>
        <fullName evidence="3">PIN domain-containing protein</fullName>
    </recommendedName>
</protein>
<keyword evidence="2" id="KW-1185">Reference proteome</keyword>
<dbReference type="EMBL" id="JBHTCM010000005">
    <property type="protein sequence ID" value="MFC7332425.1"/>
    <property type="molecule type" value="Genomic_DNA"/>
</dbReference>
<dbReference type="RefSeq" id="WP_377356825.1">
    <property type="nucleotide sequence ID" value="NZ_JBHTCM010000005.1"/>
</dbReference>
<comment type="caution">
    <text evidence="1">The sequence shown here is derived from an EMBL/GenBank/DDBJ whole genome shotgun (WGS) entry which is preliminary data.</text>
</comment>
<dbReference type="Proteomes" id="UP001596456">
    <property type="component" value="Unassembled WGS sequence"/>
</dbReference>
<evidence type="ECO:0000313" key="1">
    <source>
        <dbReference type="EMBL" id="MFC7332425.1"/>
    </source>
</evidence>
<reference evidence="2" key="1">
    <citation type="journal article" date="2019" name="Int. J. Syst. Evol. Microbiol.">
        <title>The Global Catalogue of Microorganisms (GCM) 10K type strain sequencing project: providing services to taxonomists for standard genome sequencing and annotation.</title>
        <authorList>
            <consortium name="The Broad Institute Genomics Platform"/>
            <consortium name="The Broad Institute Genome Sequencing Center for Infectious Disease"/>
            <person name="Wu L."/>
            <person name="Ma J."/>
        </authorList>
    </citation>
    <scope>NUCLEOTIDE SEQUENCE [LARGE SCALE GENOMIC DNA]</scope>
    <source>
        <strain evidence="2">CGMCC 1.16275</strain>
    </source>
</reference>
<evidence type="ECO:0000313" key="2">
    <source>
        <dbReference type="Proteomes" id="UP001596456"/>
    </source>
</evidence>
<proteinExistence type="predicted"/>
<organism evidence="1 2">
    <name type="scientific">Rhodocista pekingensis</name>
    <dbReference type="NCBI Taxonomy" id="201185"/>
    <lineage>
        <taxon>Bacteria</taxon>
        <taxon>Pseudomonadati</taxon>
        <taxon>Pseudomonadota</taxon>
        <taxon>Alphaproteobacteria</taxon>
        <taxon>Rhodospirillales</taxon>
        <taxon>Azospirillaceae</taxon>
        <taxon>Rhodocista</taxon>
    </lineage>
</organism>
<accession>A0ABW2KSS3</accession>
<gene>
    <name evidence="1" type="ORF">ACFQPS_04570</name>
</gene>
<sequence>MNTTNIERHSRARQVELGKSLVNSKKIYLDTCFWIKIRDAALGILAESSACRLLDNLRSGVAGGRFVCPISASMFLELMKQPYTSDRRIGTARLIDELSLGIAMVPSHIVMETEIYLFFSALQSGCRSLFYTRIDLDQDRLRPWQNLPFNCAAFPSRRSGHAKVLL</sequence>
<name>A0ABW2KSS3_9PROT</name>